<dbReference type="EMBL" id="MKQR01000005">
    <property type="protein sequence ID" value="OLR95054.1"/>
    <property type="molecule type" value="Genomic_DNA"/>
</dbReference>
<protein>
    <recommendedName>
        <fullName evidence="4">DUF2267 domain-containing protein</fullName>
    </recommendedName>
</protein>
<dbReference type="Proteomes" id="UP000186040">
    <property type="component" value="Unassembled WGS sequence"/>
</dbReference>
<keyword evidence="1" id="KW-0175">Coiled coil</keyword>
<evidence type="ECO:0000313" key="3">
    <source>
        <dbReference type="Proteomes" id="UP000186040"/>
    </source>
</evidence>
<accession>A0A1Q9LST9</accession>
<proteinExistence type="predicted"/>
<keyword evidence="3" id="KW-1185">Reference proteome</keyword>
<gene>
    <name evidence="2" type="ORF">BJP25_08875</name>
</gene>
<sequence>MDPYEVEALLLRAFTPEAVAEIGEETRARVGSLVDRTSEQDVLSAFEGAFGSGVVDARVDEVTRVVDDLVDRADRAEQVAAEQQAEDQPEDEPAESVDEVFAALGAAAGADVVEAITPLMDQVTAETVWEVWEQIKPIILAEVAENPAQWQGEAGASALWTASYQALCEALEGYLGAVGAEGGFAVDLTS</sequence>
<name>A0A1Q9LST9_9PSEU</name>
<reference evidence="2 3" key="1">
    <citation type="submission" date="2016-10" db="EMBL/GenBank/DDBJ databases">
        <title>The Draft Genome Sequence of Actinokineospora bangkokensis 44EHWT reveals the biosynthetic pathway of antifungal compounds Thailandins with unusual extender unit butylmalonyl-CoA.</title>
        <authorList>
            <person name="Greule A."/>
            <person name="Intra B."/>
            <person name="Flemming S."/>
            <person name="Rommel M.G."/>
            <person name="Panbangred W."/>
            <person name="Bechthold A."/>
        </authorList>
    </citation>
    <scope>NUCLEOTIDE SEQUENCE [LARGE SCALE GENOMIC DNA]</scope>
    <source>
        <strain evidence="2 3">44EHW</strain>
    </source>
</reference>
<evidence type="ECO:0000313" key="2">
    <source>
        <dbReference type="EMBL" id="OLR95054.1"/>
    </source>
</evidence>
<comment type="caution">
    <text evidence="2">The sequence shown here is derived from an EMBL/GenBank/DDBJ whole genome shotgun (WGS) entry which is preliminary data.</text>
</comment>
<feature type="coiled-coil region" evidence="1">
    <location>
        <begin position="59"/>
        <end position="86"/>
    </location>
</feature>
<dbReference type="RefSeq" id="WP_075973288.1">
    <property type="nucleotide sequence ID" value="NZ_MKQR01000005.1"/>
</dbReference>
<dbReference type="AlphaFoldDB" id="A0A1Q9LST9"/>
<organism evidence="2 3">
    <name type="scientific">Actinokineospora bangkokensis</name>
    <dbReference type="NCBI Taxonomy" id="1193682"/>
    <lineage>
        <taxon>Bacteria</taxon>
        <taxon>Bacillati</taxon>
        <taxon>Actinomycetota</taxon>
        <taxon>Actinomycetes</taxon>
        <taxon>Pseudonocardiales</taxon>
        <taxon>Pseudonocardiaceae</taxon>
        <taxon>Actinokineospora</taxon>
    </lineage>
</organism>
<evidence type="ECO:0008006" key="4">
    <source>
        <dbReference type="Google" id="ProtNLM"/>
    </source>
</evidence>
<evidence type="ECO:0000256" key="1">
    <source>
        <dbReference type="SAM" id="Coils"/>
    </source>
</evidence>
<dbReference type="STRING" id="1193682.BJP25_08875"/>